<dbReference type="EMBL" id="CM056743">
    <property type="protein sequence ID" value="KAJ8669854.1"/>
    <property type="molecule type" value="Genomic_DNA"/>
</dbReference>
<organism evidence="1 2">
    <name type="scientific">Eretmocerus hayati</name>
    <dbReference type="NCBI Taxonomy" id="131215"/>
    <lineage>
        <taxon>Eukaryota</taxon>
        <taxon>Metazoa</taxon>
        <taxon>Ecdysozoa</taxon>
        <taxon>Arthropoda</taxon>
        <taxon>Hexapoda</taxon>
        <taxon>Insecta</taxon>
        <taxon>Pterygota</taxon>
        <taxon>Neoptera</taxon>
        <taxon>Endopterygota</taxon>
        <taxon>Hymenoptera</taxon>
        <taxon>Apocrita</taxon>
        <taxon>Proctotrupomorpha</taxon>
        <taxon>Chalcidoidea</taxon>
        <taxon>Aphelinidae</taxon>
        <taxon>Aphelininae</taxon>
        <taxon>Eretmocerus</taxon>
    </lineage>
</organism>
<evidence type="ECO:0000313" key="1">
    <source>
        <dbReference type="EMBL" id="KAJ8669854.1"/>
    </source>
</evidence>
<comment type="caution">
    <text evidence="1">The sequence shown here is derived from an EMBL/GenBank/DDBJ whole genome shotgun (WGS) entry which is preliminary data.</text>
</comment>
<name>A0ACC2NFJ1_9HYME</name>
<gene>
    <name evidence="1" type="ORF">QAD02_001113</name>
</gene>
<evidence type="ECO:0000313" key="2">
    <source>
        <dbReference type="Proteomes" id="UP001239111"/>
    </source>
</evidence>
<proteinExistence type="predicted"/>
<protein>
    <submittedName>
        <fullName evidence="1">Uncharacterized protein</fullName>
    </submittedName>
</protein>
<reference evidence="1" key="1">
    <citation type="submission" date="2023-04" db="EMBL/GenBank/DDBJ databases">
        <title>A chromosome-level genome assembly of the parasitoid wasp Eretmocerus hayati.</title>
        <authorList>
            <person name="Zhong Y."/>
            <person name="Liu S."/>
            <person name="Liu Y."/>
        </authorList>
    </citation>
    <scope>NUCLEOTIDE SEQUENCE</scope>
    <source>
        <strain evidence="1">ZJU_SS_LIU_2023</strain>
    </source>
</reference>
<keyword evidence="2" id="KW-1185">Reference proteome</keyword>
<dbReference type="Proteomes" id="UP001239111">
    <property type="component" value="Chromosome 3"/>
</dbReference>
<sequence length="129" mass="15546">MTARSQTEKVKEELREMPVNPDKEKAREERRRVSEEKKLAQGKLVKLNNTESNPCVTEHELSFKCMSNNEYDKEICRDYLDNYNMCRSFWNSVRKDRRERSIYPELPPPEERDKIKAEFFQRIRSNLGK</sequence>
<accession>A0ACC2NFJ1</accession>